<organism evidence="3 4">
    <name type="scientific">Petrolisthes cinctipes</name>
    <name type="common">Flat porcelain crab</name>
    <dbReference type="NCBI Taxonomy" id="88211"/>
    <lineage>
        <taxon>Eukaryota</taxon>
        <taxon>Metazoa</taxon>
        <taxon>Ecdysozoa</taxon>
        <taxon>Arthropoda</taxon>
        <taxon>Crustacea</taxon>
        <taxon>Multicrustacea</taxon>
        <taxon>Malacostraca</taxon>
        <taxon>Eumalacostraca</taxon>
        <taxon>Eucarida</taxon>
        <taxon>Decapoda</taxon>
        <taxon>Pleocyemata</taxon>
        <taxon>Anomura</taxon>
        <taxon>Galatheoidea</taxon>
        <taxon>Porcellanidae</taxon>
        <taxon>Petrolisthes</taxon>
    </lineage>
</organism>
<keyword evidence="1" id="KW-0175">Coiled coil</keyword>
<evidence type="ECO:0000256" key="2">
    <source>
        <dbReference type="SAM" id="Phobius"/>
    </source>
</evidence>
<keyword evidence="2" id="KW-0812">Transmembrane</keyword>
<reference evidence="3" key="1">
    <citation type="submission" date="2023-10" db="EMBL/GenBank/DDBJ databases">
        <title>Genome assemblies of two species of porcelain crab, Petrolisthes cinctipes and Petrolisthes manimaculis (Anomura: Porcellanidae).</title>
        <authorList>
            <person name="Angst P."/>
        </authorList>
    </citation>
    <scope>NUCLEOTIDE SEQUENCE</scope>
    <source>
        <strain evidence="3">PB745_01</strain>
        <tissue evidence="3">Gill</tissue>
    </source>
</reference>
<proteinExistence type="predicted"/>
<feature type="coiled-coil region" evidence="1">
    <location>
        <begin position="7"/>
        <end position="46"/>
    </location>
</feature>
<comment type="caution">
    <text evidence="3">The sequence shown here is derived from an EMBL/GenBank/DDBJ whole genome shotgun (WGS) entry which is preliminary data.</text>
</comment>
<accession>A0AAE1ELU3</accession>
<dbReference type="AlphaFoldDB" id="A0AAE1ELU3"/>
<sequence>MKKAYDKERTEERKAMWKDANKEAKKAVAQARAAALQDMYEELETKEGQKRIFKVRAVVLTVVVMVAVTLEMTLAQSLTIEGAVGGATSLRQLNDQQVNALLHQSDFIPRLVDCSHISARNSASCTSNPILAETLRHLPEVIRQGAKGCFQCTAEQVSRLQQAILAVQNNNVDGYNTILQNLSQ</sequence>
<keyword evidence="2" id="KW-0472">Membrane</keyword>
<evidence type="ECO:0000256" key="1">
    <source>
        <dbReference type="SAM" id="Coils"/>
    </source>
</evidence>
<evidence type="ECO:0000313" key="4">
    <source>
        <dbReference type="Proteomes" id="UP001286313"/>
    </source>
</evidence>
<name>A0AAE1ELU3_PETCI</name>
<dbReference type="EMBL" id="JAWQEG010005676">
    <property type="protein sequence ID" value="KAK3857172.1"/>
    <property type="molecule type" value="Genomic_DNA"/>
</dbReference>
<keyword evidence="2" id="KW-1133">Transmembrane helix</keyword>
<dbReference type="Proteomes" id="UP001286313">
    <property type="component" value="Unassembled WGS sequence"/>
</dbReference>
<gene>
    <name evidence="3" type="ORF">Pcinc_036563</name>
</gene>
<feature type="transmembrane region" description="Helical" evidence="2">
    <location>
        <begin position="55"/>
        <end position="75"/>
    </location>
</feature>
<keyword evidence="4" id="KW-1185">Reference proteome</keyword>
<evidence type="ECO:0000313" key="3">
    <source>
        <dbReference type="EMBL" id="KAK3857172.1"/>
    </source>
</evidence>
<protein>
    <submittedName>
        <fullName evidence="3">Uncharacterized protein</fullName>
    </submittedName>
</protein>